<reference evidence="3 4" key="1">
    <citation type="submission" date="2020-04" db="EMBL/GenBank/DDBJ databases">
        <title>Thalassotalea sp. M1531, isolated from the surface of marine red alga.</title>
        <authorList>
            <person name="Pang L."/>
            <person name="Lu D.-C."/>
        </authorList>
    </citation>
    <scope>NUCLEOTIDE SEQUENCE [LARGE SCALE GENOMIC DNA]</scope>
    <source>
        <strain evidence="3 4">M1531</strain>
    </source>
</reference>
<proteinExistence type="inferred from homology"/>
<dbReference type="Proteomes" id="UP000568664">
    <property type="component" value="Unassembled WGS sequence"/>
</dbReference>
<dbReference type="AlphaFoldDB" id="A0A7Y0L9S8"/>
<dbReference type="Gene3D" id="3.90.226.10">
    <property type="entry name" value="2-enoyl-CoA Hydratase, Chain A, domain 1"/>
    <property type="match status" value="1"/>
</dbReference>
<dbReference type="GO" id="GO:0016853">
    <property type="term" value="F:isomerase activity"/>
    <property type="evidence" value="ECO:0007669"/>
    <property type="project" value="UniProtKB-KW"/>
</dbReference>
<dbReference type="SUPFAM" id="SSF52096">
    <property type="entry name" value="ClpP/crotonase"/>
    <property type="match status" value="1"/>
</dbReference>
<comment type="caution">
    <text evidence="3">The sequence shown here is derived from an EMBL/GenBank/DDBJ whole genome shotgun (WGS) entry which is preliminary data.</text>
</comment>
<accession>A0A7Y0L9S8</accession>
<protein>
    <submittedName>
        <fullName evidence="3">Enoyl-CoA hydratase/isomerase family protein</fullName>
    </submittedName>
</protein>
<organism evidence="3 4">
    <name type="scientific">Thalassotalea algicola</name>
    <dbReference type="NCBI Taxonomy" id="2716224"/>
    <lineage>
        <taxon>Bacteria</taxon>
        <taxon>Pseudomonadati</taxon>
        <taxon>Pseudomonadota</taxon>
        <taxon>Gammaproteobacteria</taxon>
        <taxon>Alteromonadales</taxon>
        <taxon>Colwelliaceae</taxon>
        <taxon>Thalassotalea</taxon>
    </lineage>
</organism>
<keyword evidence="4" id="KW-1185">Reference proteome</keyword>
<dbReference type="InterPro" id="IPR018376">
    <property type="entry name" value="Enoyl-CoA_hyd/isom_CS"/>
</dbReference>
<dbReference type="CDD" id="cd06558">
    <property type="entry name" value="crotonase-like"/>
    <property type="match status" value="1"/>
</dbReference>
<dbReference type="InterPro" id="IPR014748">
    <property type="entry name" value="Enoyl-CoA_hydra_C"/>
</dbReference>
<dbReference type="PANTHER" id="PTHR42964:SF1">
    <property type="entry name" value="POLYKETIDE BIOSYNTHESIS ENOYL-COA HYDRATASE PKSH-RELATED"/>
    <property type="match status" value="1"/>
</dbReference>
<dbReference type="RefSeq" id="WP_169073459.1">
    <property type="nucleotide sequence ID" value="NZ_JABBXH010000001.1"/>
</dbReference>
<name>A0A7Y0L9S8_9GAMM</name>
<comment type="similarity">
    <text evidence="1 2">Belongs to the enoyl-CoA hydratase/isomerase family.</text>
</comment>
<dbReference type="InterPro" id="IPR029045">
    <property type="entry name" value="ClpP/crotonase-like_dom_sf"/>
</dbReference>
<gene>
    <name evidence="3" type="ORF">HII17_00960</name>
</gene>
<sequence>MSTVELQVTGPVARLTIKRSEKYNALTQQMWQDIEQYCQTLRENANIRILVISAEGDKAFCSGADIQELTDIIRDESRLVKNNHLVQSVQQTIEQLPFATIAAINGLCFGGGMGIALSCDFRIAVDKAKFAITPAKLGLLYSIEDTRRVMNVIGSARTKEILFTGKILDAETAFNWGMVTQICTIDALSEQVEELVESLLAVSGQSIAGVKTTMGFIEQTNQAAEQEVRALFNEAFSSRDFKEGAQAFLEKRTPDFNQ</sequence>
<dbReference type="InterPro" id="IPR051683">
    <property type="entry name" value="Enoyl-CoA_Hydratase/Isomerase"/>
</dbReference>
<evidence type="ECO:0000313" key="3">
    <source>
        <dbReference type="EMBL" id="NMP30117.1"/>
    </source>
</evidence>
<keyword evidence="3" id="KW-0413">Isomerase</keyword>
<evidence type="ECO:0000313" key="4">
    <source>
        <dbReference type="Proteomes" id="UP000568664"/>
    </source>
</evidence>
<dbReference type="Gene3D" id="1.10.12.10">
    <property type="entry name" value="Lyase 2-enoyl-coa Hydratase, Chain A, domain 2"/>
    <property type="match status" value="1"/>
</dbReference>
<dbReference type="Pfam" id="PF00378">
    <property type="entry name" value="ECH_1"/>
    <property type="match status" value="1"/>
</dbReference>
<dbReference type="PROSITE" id="PS00166">
    <property type="entry name" value="ENOYL_COA_HYDRATASE"/>
    <property type="match status" value="1"/>
</dbReference>
<dbReference type="InterPro" id="IPR001753">
    <property type="entry name" value="Enoyl-CoA_hydra/iso"/>
</dbReference>
<dbReference type="PANTHER" id="PTHR42964">
    <property type="entry name" value="ENOYL-COA HYDRATASE"/>
    <property type="match status" value="1"/>
</dbReference>
<dbReference type="EMBL" id="JABBXH010000001">
    <property type="protein sequence ID" value="NMP30117.1"/>
    <property type="molecule type" value="Genomic_DNA"/>
</dbReference>
<evidence type="ECO:0000256" key="2">
    <source>
        <dbReference type="RuleBase" id="RU003707"/>
    </source>
</evidence>
<evidence type="ECO:0000256" key="1">
    <source>
        <dbReference type="ARBA" id="ARBA00005254"/>
    </source>
</evidence>